<name>A0ABM9HDJ4_9BACT</name>
<reference evidence="1 2" key="1">
    <citation type="submission" date="2022-09" db="EMBL/GenBank/DDBJ databases">
        <authorList>
            <person name="Kop L."/>
        </authorList>
    </citation>
    <scope>NUCLEOTIDE SEQUENCE [LARGE SCALE GENOMIC DNA]</scope>
    <source>
        <strain evidence="1 2">347</strain>
    </source>
</reference>
<organism evidence="1 2">
    <name type="scientific">Nitrospina watsonii</name>
    <dbReference type="NCBI Taxonomy" id="1323948"/>
    <lineage>
        <taxon>Bacteria</taxon>
        <taxon>Pseudomonadati</taxon>
        <taxon>Nitrospinota/Tectimicrobiota group</taxon>
        <taxon>Nitrospinota</taxon>
        <taxon>Nitrospinia</taxon>
        <taxon>Nitrospinales</taxon>
        <taxon>Nitrospinaceae</taxon>
        <taxon>Nitrospina</taxon>
    </lineage>
</organism>
<proteinExistence type="predicted"/>
<dbReference type="RefSeq" id="WP_282011176.1">
    <property type="nucleotide sequence ID" value="NZ_OX336137.1"/>
</dbReference>
<dbReference type="Proteomes" id="UP001157733">
    <property type="component" value="Chromosome"/>
</dbReference>
<keyword evidence="2" id="KW-1185">Reference proteome</keyword>
<accession>A0ABM9HDJ4</accession>
<gene>
    <name evidence="1" type="ORF">NSPWAT_1412</name>
</gene>
<evidence type="ECO:0000313" key="2">
    <source>
        <dbReference type="Proteomes" id="UP001157733"/>
    </source>
</evidence>
<protein>
    <submittedName>
        <fullName evidence="1">Uncharacterized protein</fullName>
    </submittedName>
</protein>
<sequence>MSFDFLKHASNWEDEEQFAKICEGLEEVIREAQAEAGEQKIHDLELMQALDFVGFNLFRDNWDEFKKMDLHRDLSYLSDPNRDKNFIH</sequence>
<evidence type="ECO:0000313" key="1">
    <source>
        <dbReference type="EMBL" id="CAI2718271.1"/>
    </source>
</evidence>
<dbReference type="EMBL" id="OX336137">
    <property type="protein sequence ID" value="CAI2718271.1"/>
    <property type="molecule type" value="Genomic_DNA"/>
</dbReference>